<organism evidence="2 3">
    <name type="scientific">Algibacter lectus</name>
    <dbReference type="NCBI Taxonomy" id="221126"/>
    <lineage>
        <taxon>Bacteria</taxon>
        <taxon>Pseudomonadati</taxon>
        <taxon>Bacteroidota</taxon>
        <taxon>Flavobacteriia</taxon>
        <taxon>Flavobacteriales</taxon>
        <taxon>Flavobacteriaceae</taxon>
        <taxon>Algibacter</taxon>
    </lineage>
</organism>
<evidence type="ECO:0000313" key="2">
    <source>
        <dbReference type="EMBL" id="TDY59834.1"/>
    </source>
</evidence>
<evidence type="ECO:0000313" key="3">
    <source>
        <dbReference type="Proteomes" id="UP000294824"/>
    </source>
</evidence>
<keyword evidence="3" id="KW-1185">Reference proteome</keyword>
<name>A0A4R8M484_9FLAO</name>
<accession>A0A4R8M484</accession>
<keyword evidence="2" id="KW-0808">Transferase</keyword>
<dbReference type="SUPFAM" id="SSF55729">
    <property type="entry name" value="Acyl-CoA N-acyltransferases (Nat)"/>
    <property type="match status" value="1"/>
</dbReference>
<dbReference type="Gene3D" id="3.40.630.30">
    <property type="match status" value="1"/>
</dbReference>
<gene>
    <name evidence="2" type="ORF">DFQ06_3870</name>
</gene>
<dbReference type="Pfam" id="PF00583">
    <property type="entry name" value="Acetyltransf_1"/>
    <property type="match status" value="1"/>
</dbReference>
<dbReference type="PROSITE" id="PS51186">
    <property type="entry name" value="GNAT"/>
    <property type="match status" value="1"/>
</dbReference>
<comment type="caution">
    <text evidence="2">The sequence shown here is derived from an EMBL/GenBank/DDBJ whole genome shotgun (WGS) entry which is preliminary data.</text>
</comment>
<reference evidence="2 3" key="1">
    <citation type="submission" date="2019-03" db="EMBL/GenBank/DDBJ databases">
        <title>Genomic Encyclopedia of Type Strains, Phase III (KMG-III): the genomes of soil and plant-associated and newly described type strains.</title>
        <authorList>
            <person name="Whitman W."/>
        </authorList>
    </citation>
    <scope>NUCLEOTIDE SEQUENCE [LARGE SCALE GENOMIC DNA]</scope>
    <source>
        <strain evidence="2 3">CECT 8301</strain>
    </source>
</reference>
<dbReference type="GO" id="GO:0016747">
    <property type="term" value="F:acyltransferase activity, transferring groups other than amino-acyl groups"/>
    <property type="evidence" value="ECO:0007669"/>
    <property type="project" value="InterPro"/>
</dbReference>
<dbReference type="AlphaFoldDB" id="A0A4R8M484"/>
<dbReference type="RefSeq" id="WP_133969326.1">
    <property type="nucleotide sequence ID" value="NZ_SORL01000014.1"/>
</dbReference>
<dbReference type="InterPro" id="IPR016181">
    <property type="entry name" value="Acyl_CoA_acyltransferase"/>
</dbReference>
<dbReference type="CDD" id="cd04301">
    <property type="entry name" value="NAT_SF"/>
    <property type="match status" value="1"/>
</dbReference>
<protein>
    <submittedName>
        <fullName evidence="2">Acetyltransferase (GNAT) family protein</fullName>
    </submittedName>
</protein>
<evidence type="ECO:0000259" key="1">
    <source>
        <dbReference type="PROSITE" id="PS51186"/>
    </source>
</evidence>
<dbReference type="EMBL" id="SORL01000014">
    <property type="protein sequence ID" value="TDY59834.1"/>
    <property type="molecule type" value="Genomic_DNA"/>
</dbReference>
<dbReference type="Proteomes" id="UP000294824">
    <property type="component" value="Unassembled WGS sequence"/>
</dbReference>
<feature type="domain" description="N-acetyltransferase" evidence="1">
    <location>
        <begin position="21"/>
        <end position="163"/>
    </location>
</feature>
<dbReference type="InterPro" id="IPR000182">
    <property type="entry name" value="GNAT_dom"/>
</dbReference>
<sequence length="163" mass="18484">MIAVKSVKTQEGFKLVETLASQIWYQHYPDIIGLEQVEYMLAKFNSAKAIEEQVRLGVQFYCLIYNETPVGYMAIKPEGDFLFLSKLYVAETSRGKGVGRVALNFIDEEAKKQQLLGIRLKVNKYNTASIAAYEKLGFKNVKASVTDIGNGFVMDDFEMEKLF</sequence>
<proteinExistence type="predicted"/>